<evidence type="ECO:0008006" key="12">
    <source>
        <dbReference type="Google" id="ProtNLM"/>
    </source>
</evidence>
<dbReference type="GO" id="GO:0005886">
    <property type="term" value="C:plasma membrane"/>
    <property type="evidence" value="ECO:0007669"/>
    <property type="project" value="UniProtKB-SubCell"/>
</dbReference>
<sequence length="586" mass="64628">MPSAKQRGSKGGHGAASPSEKGAHPSGGADDVAKKPPPAPQQPAPPAPHPQQHPPQQPQNQAHGKGGHRGARSAAAASPSASCARRLGRALNLLFYLALVAAAAFSGWCVHHVLEEVQQVRRSHHDFSRQREELGQGVQGVEQKVQSLQATFGTFESLLRSSQHKQDLTEKAVKQGESEINRISEVLQKLQNEILKDLSDGIHVVKDARERDFTSLENTVEERLTELTKSINDNIAIFTDVQKRSQKEINDVKAKVASLEESEGYKQDLKALKEVVEEIQTSMKFKEKDIEALRSSLQTVESDVYTEVKELVSLKQEQQKFKEAADSEHLTLQALTEKILQSEESTSRLPEEIRRLEEELRQLKAESLRPEDDGAFKSSDALEALQKTSQGLDSRLQTVEDGVHAVRSASARQTESLESLLARSEELEQRLAALQERVQGLGSPSEGEQAGLASTVRSLGEAQLALYGDVEELKRSMGELPSTVEALQKVQEQVHTLLGQDQARTAPVPPQDFLDRLSSLDNLKASVSQVESDLRMLRTAVDSLVAYSVKIETNENNLESAKGLLDDLRSDLDRLFVKVEKIHENL</sequence>
<keyword evidence="4" id="KW-0963">Cytoplasm</keyword>
<accession>A0A7J7FFK5</accession>
<evidence type="ECO:0000256" key="9">
    <source>
        <dbReference type="SAM" id="Phobius"/>
    </source>
</evidence>
<feature type="compositionally biased region" description="Pro residues" evidence="8">
    <location>
        <begin position="35"/>
        <end position="57"/>
    </location>
</feature>
<keyword evidence="5" id="KW-0597">Phosphoprotein</keyword>
<evidence type="ECO:0000256" key="4">
    <source>
        <dbReference type="ARBA" id="ARBA00022490"/>
    </source>
</evidence>
<keyword evidence="7" id="KW-0175">Coiled coil</keyword>
<evidence type="ECO:0000256" key="7">
    <source>
        <dbReference type="SAM" id="Coils"/>
    </source>
</evidence>
<evidence type="ECO:0000256" key="1">
    <source>
        <dbReference type="ARBA" id="ARBA00004236"/>
    </source>
</evidence>
<organism evidence="10 11">
    <name type="scientific">Diceros bicornis minor</name>
    <name type="common">South-central black rhinoceros</name>
    <dbReference type="NCBI Taxonomy" id="77932"/>
    <lineage>
        <taxon>Eukaryota</taxon>
        <taxon>Metazoa</taxon>
        <taxon>Chordata</taxon>
        <taxon>Craniata</taxon>
        <taxon>Vertebrata</taxon>
        <taxon>Euteleostomi</taxon>
        <taxon>Mammalia</taxon>
        <taxon>Eutheria</taxon>
        <taxon>Laurasiatheria</taxon>
        <taxon>Perissodactyla</taxon>
        <taxon>Rhinocerotidae</taxon>
        <taxon>Diceros</taxon>
    </lineage>
</organism>
<comment type="caution">
    <text evidence="10">The sequence shown here is derived from an EMBL/GenBank/DDBJ whole genome shotgun (WGS) entry which is preliminary data.</text>
</comment>
<feature type="coiled-coil region" evidence="7">
    <location>
        <begin position="520"/>
        <end position="585"/>
    </location>
</feature>
<keyword evidence="6 9" id="KW-0472">Membrane</keyword>
<feature type="coiled-coil region" evidence="7">
    <location>
        <begin position="346"/>
        <end position="373"/>
    </location>
</feature>
<dbReference type="PANTHER" id="PTHR45161">
    <property type="entry name" value="CYTOSKELETON-ASSOCIATED PROTEIN 4"/>
    <property type="match status" value="1"/>
</dbReference>
<feature type="coiled-coil region" evidence="7">
    <location>
        <begin position="410"/>
        <end position="437"/>
    </location>
</feature>
<evidence type="ECO:0000256" key="8">
    <source>
        <dbReference type="SAM" id="MobiDB-lite"/>
    </source>
</evidence>
<dbReference type="EMBL" id="JACDTQ010000745">
    <property type="protein sequence ID" value="KAF5926504.1"/>
    <property type="molecule type" value="Genomic_DNA"/>
</dbReference>
<evidence type="ECO:0000256" key="6">
    <source>
        <dbReference type="ARBA" id="ARBA00023136"/>
    </source>
</evidence>
<dbReference type="PANTHER" id="PTHR45161:SF1">
    <property type="entry name" value="CYTOSKELETON-ASSOCIATED PROTEIN 4"/>
    <property type="match status" value="1"/>
</dbReference>
<reference evidence="10 11" key="1">
    <citation type="journal article" date="2020" name="Mol. Biol. Evol.">
        <title>Interspecific Gene Flow and the Evolution of Specialization in Black and White Rhinoceros.</title>
        <authorList>
            <person name="Moodley Y."/>
            <person name="Westbury M.V."/>
            <person name="Russo I.M."/>
            <person name="Gopalakrishnan S."/>
            <person name="Rakotoarivelo A."/>
            <person name="Olsen R.A."/>
            <person name="Prost S."/>
            <person name="Tunstall T."/>
            <person name="Ryder O.A."/>
            <person name="Dalen L."/>
            <person name="Bruford M.W."/>
        </authorList>
    </citation>
    <scope>NUCLEOTIDE SEQUENCE [LARGE SCALE GENOMIC DNA]</scope>
    <source>
        <strain evidence="10">SBR-YM</strain>
        <tissue evidence="10">Skin</tissue>
    </source>
</reference>
<keyword evidence="9" id="KW-0812">Transmembrane</keyword>
<proteinExistence type="predicted"/>
<evidence type="ECO:0000313" key="11">
    <source>
        <dbReference type="Proteomes" id="UP000551758"/>
    </source>
</evidence>
<feature type="transmembrane region" description="Helical" evidence="9">
    <location>
        <begin position="93"/>
        <end position="114"/>
    </location>
</feature>
<feature type="coiled-coil region" evidence="7">
    <location>
        <begin position="242"/>
        <end position="303"/>
    </location>
</feature>
<evidence type="ECO:0000256" key="2">
    <source>
        <dbReference type="ARBA" id="ARBA00004496"/>
    </source>
</evidence>
<dbReference type="Proteomes" id="UP000551758">
    <property type="component" value="Unassembled WGS sequence"/>
</dbReference>
<dbReference type="Gene3D" id="1.10.287.1490">
    <property type="match status" value="1"/>
</dbReference>
<name>A0A7J7FFK5_DICBM</name>
<keyword evidence="11" id="KW-1185">Reference proteome</keyword>
<comment type="subcellular location">
    <subcellularLocation>
        <location evidence="1">Cell membrane</location>
    </subcellularLocation>
    <subcellularLocation>
        <location evidence="2">Cytoplasm</location>
    </subcellularLocation>
</comment>
<gene>
    <name evidence="10" type="ORF">HPG69_001131</name>
</gene>
<evidence type="ECO:0000256" key="5">
    <source>
        <dbReference type="ARBA" id="ARBA00022553"/>
    </source>
</evidence>
<evidence type="ECO:0000256" key="3">
    <source>
        <dbReference type="ARBA" id="ARBA00022475"/>
    </source>
</evidence>
<dbReference type="GO" id="GO:0005791">
    <property type="term" value="C:rough endoplasmic reticulum"/>
    <property type="evidence" value="ECO:0007669"/>
    <property type="project" value="TreeGrafter"/>
</dbReference>
<feature type="region of interest" description="Disordered" evidence="8">
    <location>
        <begin position="1"/>
        <end position="77"/>
    </location>
</feature>
<keyword evidence="9" id="KW-1133">Transmembrane helix</keyword>
<keyword evidence="3" id="KW-1003">Cell membrane</keyword>
<evidence type="ECO:0000313" key="10">
    <source>
        <dbReference type="EMBL" id="KAF5926504.1"/>
    </source>
</evidence>
<protein>
    <recommendedName>
        <fullName evidence="12">Cytoskeleton-associated protein 4</fullName>
    </recommendedName>
</protein>
<dbReference type="AlphaFoldDB" id="A0A7J7FFK5"/>
<dbReference type="OrthoDB" id="9944809at2759"/>